<dbReference type="OrthoDB" id="7032470at2"/>
<protein>
    <submittedName>
        <fullName evidence="1">Uncharacterized protein</fullName>
    </submittedName>
</protein>
<evidence type="ECO:0000313" key="2">
    <source>
        <dbReference type="Proteomes" id="UP000281909"/>
    </source>
</evidence>
<dbReference type="AlphaFoldDB" id="A0A3S4PQM3"/>
<reference evidence="1 2" key="1">
    <citation type="submission" date="2018-12" db="EMBL/GenBank/DDBJ databases">
        <authorList>
            <consortium name="Pathogen Informatics"/>
        </authorList>
    </citation>
    <scope>NUCLEOTIDE SEQUENCE [LARGE SCALE GENOMIC DNA]</scope>
    <source>
        <strain evidence="1 2">NCTC9428</strain>
    </source>
</reference>
<dbReference type="EMBL" id="LR134318">
    <property type="protein sequence ID" value="VEF08314.1"/>
    <property type="molecule type" value="Genomic_DNA"/>
</dbReference>
<dbReference type="RefSeq" id="WP_126359941.1">
    <property type="nucleotide sequence ID" value="NZ_LR134318.1"/>
</dbReference>
<evidence type="ECO:0000313" key="1">
    <source>
        <dbReference type="EMBL" id="VEF08314.1"/>
    </source>
</evidence>
<dbReference type="Proteomes" id="UP000281909">
    <property type="component" value="Chromosome"/>
</dbReference>
<accession>A0A3S4PQM3</accession>
<proteinExistence type="predicted"/>
<name>A0A3S4PQM3_PSEFL</name>
<organism evidence="1 2">
    <name type="scientific">Pseudomonas fluorescens</name>
    <dbReference type="NCBI Taxonomy" id="294"/>
    <lineage>
        <taxon>Bacteria</taxon>
        <taxon>Pseudomonadati</taxon>
        <taxon>Pseudomonadota</taxon>
        <taxon>Gammaproteobacteria</taxon>
        <taxon>Pseudomonadales</taxon>
        <taxon>Pseudomonadaceae</taxon>
        <taxon>Pseudomonas</taxon>
    </lineage>
</organism>
<sequence>MLKWWSRGDLNPHPSRVLLGFQPASCHFAVISLITHMGLKFSRLLPRLYLMAQSQQKSSQGIMMRLPHFILGISLLFASAVSMATDDDMQGSFHGEVSDGSELVKYNRFIERMKDWGLWVVISNYSDPGKLIPFDTYAATRDMFIDMIEENGGDKIPRYRDGHLKLNGLSDYRVYANKLMSDSAFVASPESCGVAVTYVLPEAVAGMLSAKRPKYVEPSVQALSSTEQIISRGKDLQFMSKLCAAQGAKFTSDLRAFFANLNSGIDSIVSDADKTHAAYVASLPPPPPPAFYTATITCGMNGQNYNVVACFKDSDLKITTAEGGKLYKLYNLQQAGVIDQQGLHISLPEHFQLSAQNSQKTLVLSVSIKDSIGKVIYSDQQGQWGVVSVKN</sequence>
<gene>
    <name evidence="1" type="ORF">NCTC9428_00744</name>
</gene>